<dbReference type="GeneID" id="10973740"/>
<dbReference type="KEGG" id="vg:10973740"/>
<dbReference type="RefSeq" id="YP_001649038.1">
    <property type="nucleotide sequence ID" value="NC_010240.1"/>
</dbReference>
<name>A9YMP8_9BBAC</name>
<sequence>MGSKYSSGVYDNYVDINKCVERKYYHVTNKKFSFILYDSMLLSGIQLVNKNYCDNWFDLSDNDTLESRCLNKVFEDIRKKYDEYDILDLQTLRKVRDELRCTVPWTIVAPKFFSCNQYGLDYPKKSMSNKCPRGHDNDEQSISLMERYFCKTCGDDLTNVSSEPKNYKLKWPNKY</sequence>
<reference evidence="1 2" key="1">
    <citation type="journal article" date="2008" name="Virus Genes">
        <title>Genomic sequence analysis of a granulovirus isolated from the Old World bollworm, Helicoverpa armigera.</title>
        <authorList>
            <person name="Harrison R.L."/>
            <person name="Popham H.J."/>
        </authorList>
    </citation>
    <scope>NUCLEOTIDE SEQUENCE [LARGE SCALE GENOMIC DNA]</scope>
</reference>
<dbReference type="Proteomes" id="UP000203266">
    <property type="component" value="Segment"/>
</dbReference>
<protein>
    <submittedName>
        <fullName evidence="1">Uncharacterized protein</fullName>
    </submittedName>
</protein>
<dbReference type="Pfam" id="PF25303">
    <property type="entry name" value="DUF7879"/>
    <property type="match status" value="1"/>
</dbReference>
<dbReference type="EMBL" id="EU255577">
    <property type="protein sequence ID" value="ABY47747.1"/>
    <property type="molecule type" value="Genomic_DNA"/>
</dbReference>
<keyword evidence="2" id="KW-1185">Reference proteome</keyword>
<dbReference type="InterPro" id="IPR057201">
    <property type="entry name" value="DUF7879"/>
</dbReference>
<proteinExistence type="predicted"/>
<accession>A9YMP8</accession>
<evidence type="ECO:0000313" key="2">
    <source>
        <dbReference type="Proteomes" id="UP000203266"/>
    </source>
</evidence>
<organism evidence="1 2">
    <name type="scientific">Helicoverpa armigera granulovirus</name>
    <dbReference type="NCBI Taxonomy" id="489830"/>
    <lineage>
        <taxon>Viruses</taxon>
        <taxon>Viruses incertae sedis</taxon>
        <taxon>Naldaviricetes</taxon>
        <taxon>Lefavirales</taxon>
        <taxon>Baculoviridae</taxon>
        <taxon>Betabaculovirus</taxon>
        <taxon>Betabaculovirus helarmigerae</taxon>
    </lineage>
</organism>
<evidence type="ECO:0000313" key="1">
    <source>
        <dbReference type="EMBL" id="ABY47747.1"/>
    </source>
</evidence>